<reference evidence="1 2" key="1">
    <citation type="submission" date="2018-08" db="EMBL/GenBank/DDBJ databases">
        <title>Genome and evolution of the arbuscular mycorrhizal fungus Diversispora epigaea (formerly Glomus versiforme) and its bacterial endosymbionts.</title>
        <authorList>
            <person name="Sun X."/>
            <person name="Fei Z."/>
            <person name="Harrison M."/>
        </authorList>
    </citation>
    <scope>NUCLEOTIDE SEQUENCE [LARGE SCALE GENOMIC DNA]</scope>
    <source>
        <strain evidence="1 2">IT104</strain>
    </source>
</reference>
<protein>
    <submittedName>
        <fullName evidence="1">Uncharacterized protein</fullName>
    </submittedName>
</protein>
<name>A0A397H407_9GLOM</name>
<sequence>MDTKTMFKLMIAANELEFEELFKKLESHLIESKASWLKIRSIFKHNKFKNFGNLTLPEKLEEREFVTFLQRFLRKTNHFEIEWIILIFDH</sequence>
<dbReference type="AlphaFoldDB" id="A0A397H407"/>
<dbReference type="OrthoDB" id="45365at2759"/>
<accession>A0A397H407</accession>
<keyword evidence="2" id="KW-1185">Reference proteome</keyword>
<comment type="caution">
    <text evidence="1">The sequence shown here is derived from an EMBL/GenBank/DDBJ whole genome shotgun (WGS) entry which is preliminary data.</text>
</comment>
<organism evidence="1 2">
    <name type="scientific">Diversispora epigaea</name>
    <dbReference type="NCBI Taxonomy" id="1348612"/>
    <lineage>
        <taxon>Eukaryota</taxon>
        <taxon>Fungi</taxon>
        <taxon>Fungi incertae sedis</taxon>
        <taxon>Mucoromycota</taxon>
        <taxon>Glomeromycotina</taxon>
        <taxon>Glomeromycetes</taxon>
        <taxon>Diversisporales</taxon>
        <taxon>Diversisporaceae</taxon>
        <taxon>Diversispora</taxon>
    </lineage>
</organism>
<proteinExistence type="predicted"/>
<gene>
    <name evidence="1" type="ORF">Glove_384g55</name>
</gene>
<dbReference type="EMBL" id="PQFF01000344">
    <property type="protein sequence ID" value="RHZ57727.1"/>
    <property type="molecule type" value="Genomic_DNA"/>
</dbReference>
<evidence type="ECO:0000313" key="2">
    <source>
        <dbReference type="Proteomes" id="UP000266861"/>
    </source>
</evidence>
<evidence type="ECO:0000313" key="1">
    <source>
        <dbReference type="EMBL" id="RHZ57727.1"/>
    </source>
</evidence>
<dbReference type="Proteomes" id="UP000266861">
    <property type="component" value="Unassembled WGS sequence"/>
</dbReference>